<evidence type="ECO:0000259" key="2">
    <source>
        <dbReference type="Pfam" id="PF18240"/>
    </source>
</evidence>
<name>A0A448ZDN4_9STRA</name>
<dbReference type="Proteomes" id="UP000291116">
    <property type="component" value="Unassembled WGS sequence"/>
</dbReference>
<dbReference type="PROSITE" id="PS51318">
    <property type="entry name" value="TAT"/>
    <property type="match status" value="1"/>
</dbReference>
<organism evidence="3 4">
    <name type="scientific">Pseudo-nitzschia multistriata</name>
    <dbReference type="NCBI Taxonomy" id="183589"/>
    <lineage>
        <taxon>Eukaryota</taxon>
        <taxon>Sar</taxon>
        <taxon>Stramenopiles</taxon>
        <taxon>Ochrophyta</taxon>
        <taxon>Bacillariophyta</taxon>
        <taxon>Bacillariophyceae</taxon>
        <taxon>Bacillariophycidae</taxon>
        <taxon>Bacillariales</taxon>
        <taxon>Bacillariaceae</taxon>
        <taxon>Pseudo-nitzschia</taxon>
    </lineage>
</organism>
<feature type="signal peptide" evidence="1">
    <location>
        <begin position="1"/>
        <end position="17"/>
    </location>
</feature>
<dbReference type="InterPro" id="IPR006311">
    <property type="entry name" value="TAT_signal"/>
</dbReference>
<evidence type="ECO:0000256" key="1">
    <source>
        <dbReference type="SAM" id="SignalP"/>
    </source>
</evidence>
<evidence type="ECO:0000313" key="4">
    <source>
        <dbReference type="Proteomes" id="UP000291116"/>
    </source>
</evidence>
<sequence length="183" mass="18695">MKFVAVVSAALIASASAFAPSATSERASTALNMDRRAAMAGIAAAAGAAAMPGMALADGAVSAATIQRAKFQYGSRIAALKDAVSKGDFGAVAAEKNAFILYNSGAFPGTKNKDKKAAAIQGTNAIFAAIRSKDAGALKTAYAAYTKTVELSDYAAISADQGQGYSSDYDYRVKTSQAAIWVR</sequence>
<feature type="domain" description="Photosystem II Psb31 protein" evidence="2">
    <location>
        <begin position="60"/>
        <end position="151"/>
    </location>
</feature>
<proteinExistence type="predicted"/>
<dbReference type="Pfam" id="PF18240">
    <property type="entry name" value="PSII_Pbs31"/>
    <property type="match status" value="1"/>
</dbReference>
<dbReference type="InterPro" id="IPR040933">
    <property type="entry name" value="PSII_Pbs31"/>
</dbReference>
<keyword evidence="4" id="KW-1185">Reference proteome</keyword>
<gene>
    <name evidence="3" type="ORF">PSNMU_V1.4_AUG-EV-PASAV3_0070250</name>
</gene>
<evidence type="ECO:0000313" key="3">
    <source>
        <dbReference type="EMBL" id="VEU40149.1"/>
    </source>
</evidence>
<reference evidence="3 4" key="1">
    <citation type="submission" date="2019-01" db="EMBL/GenBank/DDBJ databases">
        <authorList>
            <person name="Ferrante I. M."/>
        </authorList>
    </citation>
    <scope>NUCLEOTIDE SEQUENCE [LARGE SCALE GENOMIC DNA]</scope>
    <source>
        <strain evidence="3 4">B856</strain>
    </source>
</reference>
<accession>A0A448ZDN4</accession>
<dbReference type="Gene3D" id="1.20.120.1740">
    <property type="entry name" value="Sodium ion translocating NADH-quinone reductase subunit C-like"/>
    <property type="match status" value="1"/>
</dbReference>
<dbReference type="AlphaFoldDB" id="A0A448ZDN4"/>
<protein>
    <recommendedName>
        <fullName evidence="2">Photosystem II Psb31 protein domain-containing protein</fullName>
    </recommendedName>
</protein>
<feature type="chain" id="PRO_5019357798" description="Photosystem II Psb31 protein domain-containing protein" evidence="1">
    <location>
        <begin position="18"/>
        <end position="183"/>
    </location>
</feature>
<dbReference type="OrthoDB" id="202886at2759"/>
<dbReference type="EMBL" id="CAACVS010000260">
    <property type="protein sequence ID" value="VEU40149.1"/>
    <property type="molecule type" value="Genomic_DNA"/>
</dbReference>
<keyword evidence="1" id="KW-0732">Signal</keyword>